<evidence type="ECO:0000313" key="1">
    <source>
        <dbReference type="EMBL" id="CAK5091787.1"/>
    </source>
</evidence>
<sequence length="328" mass="37820">MTYSLYSNSSTTHLYFKSLKRILSLRSFCSDLSTPQKDHQKLSTVNLAYDLHLGTFKRNEDKIEATNPLIITHGIFGHKQNWRSVAKALQRELDNFVFVVDMRNHGESPHTSECSYQLMAADLREFIQTEVLSRSRFKTVFLLGHSMGGKVAAEFGLQDAEKLIIEDISPTKSSTSTSNNSEFIKTLKSVDLHQTRSEIDKYLKKQIVDDDIRAFLLTNLFKPRGGPFHWRCNLSSLELNLDHLLNYSIKTNNLKQKCPTLFIAGKKSEYLIVERDKEEILKIFPNAEFVEIRGAGHWVHSERPALFVQHVVEFLKKGYFTFEQEKII</sequence>
<comment type="caution">
    <text evidence="1">The sequence shown here is derived from an EMBL/GenBank/DDBJ whole genome shotgun (WGS) entry which is preliminary data.</text>
</comment>
<name>A0ACB1AJN9_MELEN</name>
<gene>
    <name evidence="1" type="ORF">MENTE1834_LOCUS39650</name>
</gene>
<evidence type="ECO:0000313" key="2">
    <source>
        <dbReference type="Proteomes" id="UP001497535"/>
    </source>
</evidence>
<dbReference type="EMBL" id="CAVMJV010000090">
    <property type="protein sequence ID" value="CAK5091787.1"/>
    <property type="molecule type" value="Genomic_DNA"/>
</dbReference>
<protein>
    <submittedName>
        <fullName evidence="1">Uncharacterized protein</fullName>
    </submittedName>
</protein>
<keyword evidence="2" id="KW-1185">Reference proteome</keyword>
<accession>A0ACB1AJN9</accession>
<dbReference type="Proteomes" id="UP001497535">
    <property type="component" value="Unassembled WGS sequence"/>
</dbReference>
<organism evidence="1 2">
    <name type="scientific">Meloidogyne enterolobii</name>
    <name type="common">Root-knot nematode worm</name>
    <name type="synonym">Meloidogyne mayaguensis</name>
    <dbReference type="NCBI Taxonomy" id="390850"/>
    <lineage>
        <taxon>Eukaryota</taxon>
        <taxon>Metazoa</taxon>
        <taxon>Ecdysozoa</taxon>
        <taxon>Nematoda</taxon>
        <taxon>Chromadorea</taxon>
        <taxon>Rhabditida</taxon>
        <taxon>Tylenchina</taxon>
        <taxon>Tylenchomorpha</taxon>
        <taxon>Tylenchoidea</taxon>
        <taxon>Meloidogynidae</taxon>
        <taxon>Meloidogyninae</taxon>
        <taxon>Meloidogyne</taxon>
    </lineage>
</organism>
<proteinExistence type="predicted"/>
<reference evidence="1" key="1">
    <citation type="submission" date="2023-11" db="EMBL/GenBank/DDBJ databases">
        <authorList>
            <person name="Poullet M."/>
        </authorList>
    </citation>
    <scope>NUCLEOTIDE SEQUENCE</scope>
    <source>
        <strain evidence="1">E1834</strain>
    </source>
</reference>